<reference evidence="3" key="1">
    <citation type="journal article" date="2009" name="Rice">
        <title>De Novo Next Generation Sequencing of Plant Genomes.</title>
        <authorList>
            <person name="Rounsley S."/>
            <person name="Marri P.R."/>
            <person name="Yu Y."/>
            <person name="He R."/>
            <person name="Sisneros N."/>
            <person name="Goicoechea J.L."/>
            <person name="Lee S.J."/>
            <person name="Angelova A."/>
            <person name="Kudrna D."/>
            <person name="Luo M."/>
            <person name="Affourtit J."/>
            <person name="Desany B."/>
            <person name="Knight J."/>
            <person name="Niazi F."/>
            <person name="Egholm M."/>
            <person name="Wing R.A."/>
        </authorList>
    </citation>
    <scope>NUCLEOTIDE SEQUENCE [LARGE SCALE GENOMIC DNA]</scope>
    <source>
        <strain evidence="3">IRGC 105608</strain>
    </source>
</reference>
<dbReference type="EMBL" id="AP018845">
    <property type="protein sequence ID" value="BBF89257.1"/>
    <property type="molecule type" value="Genomic_DNA"/>
</dbReference>
<organism evidence="3">
    <name type="scientific">Oryza barthii</name>
    <dbReference type="NCBI Taxonomy" id="65489"/>
    <lineage>
        <taxon>Eukaryota</taxon>
        <taxon>Viridiplantae</taxon>
        <taxon>Streptophyta</taxon>
        <taxon>Embryophyta</taxon>
        <taxon>Tracheophyta</taxon>
        <taxon>Spermatophyta</taxon>
        <taxon>Magnoliopsida</taxon>
        <taxon>Liliopsida</taxon>
        <taxon>Poales</taxon>
        <taxon>Poaceae</taxon>
        <taxon>BOP clade</taxon>
        <taxon>Oryzoideae</taxon>
        <taxon>Oryzeae</taxon>
        <taxon>Oryzinae</taxon>
        <taxon>Oryza</taxon>
    </lineage>
</organism>
<proteinExistence type="predicted"/>
<name>A0A0D3HPV9_9ORYZ</name>
<keyword evidence="4" id="KW-1185">Reference proteome</keyword>
<evidence type="ECO:0000313" key="4">
    <source>
        <dbReference type="Proteomes" id="UP000026960"/>
    </source>
</evidence>
<evidence type="ECO:0000313" key="3">
    <source>
        <dbReference type="EnsemblPlants" id="OBART11G22620.1"/>
    </source>
</evidence>
<reference evidence="1" key="3">
    <citation type="submission" date="2018-08" db="EMBL/GenBank/DDBJ databases">
        <title>Oryza barthii genomic DNA, chromosome 11, BAC clone:OBARTa0064F21.</title>
        <authorList>
            <person name="Wu J."/>
            <person name="Kanamori H."/>
        </authorList>
    </citation>
    <scope>NUCLEOTIDE SEQUENCE</scope>
    <source>
        <strain evidence="1">W1588</strain>
    </source>
</reference>
<evidence type="ECO:0000313" key="2">
    <source>
        <dbReference type="EMBL" id="BBF89257.1"/>
    </source>
</evidence>
<dbReference type="EnsemblPlants" id="OBART11G22620.1">
    <property type="protein sequence ID" value="OBART11G22620.1"/>
    <property type="gene ID" value="OBART11G22620"/>
</dbReference>
<reference evidence="2" key="4">
    <citation type="submission" date="2018-08" db="EMBL/GenBank/DDBJ databases">
        <title>Oryza barthii genomic DNA, chromosome 11, BAC clone:OBARTa0093J04.</title>
        <authorList>
            <person name="Wu J."/>
            <person name="Kanamori H."/>
        </authorList>
    </citation>
    <scope>NUCLEOTIDE SEQUENCE</scope>
    <source>
        <strain evidence="2">W1588</strain>
    </source>
</reference>
<reference evidence="3" key="2">
    <citation type="submission" date="2015-03" db="UniProtKB">
        <authorList>
            <consortium name="EnsemblPlants"/>
        </authorList>
    </citation>
    <scope>IDENTIFICATION</scope>
</reference>
<sequence length="144" mass="16327">MKIVTSPAEPWRCLRRSRCANRLADHLRQCCHLPHAAASLERGTSLPGRWRDLYLTAPSSARVVILLTRAVVESGRAITYLVVLPESVENHQNRRKRRQAAVVTVAVMPRRLQAVPFLPADRHQYKKKEACLRGGRACRQTILT</sequence>
<accession>A0A0D3HPV9</accession>
<dbReference type="AlphaFoldDB" id="A0A0D3HPV9"/>
<dbReference type="EMBL" id="AP018844">
    <property type="protein sequence ID" value="BBF89249.1"/>
    <property type="molecule type" value="Genomic_DNA"/>
</dbReference>
<dbReference type="Proteomes" id="UP000026960">
    <property type="component" value="Chromosome 11"/>
</dbReference>
<dbReference type="Gramene" id="OBART11G22620.1">
    <property type="protein sequence ID" value="OBART11G22620.1"/>
    <property type="gene ID" value="OBART11G22620"/>
</dbReference>
<protein>
    <submittedName>
        <fullName evidence="1 3">Uncharacterized protein</fullName>
    </submittedName>
</protein>
<gene>
    <name evidence="2" type="primary">OBARTa0093J04.5</name>
    <name evidence="1" type="synonym">OBARTa0064F21.19</name>
</gene>
<dbReference type="HOGENOM" id="CLU_1799397_0_0_1"/>
<dbReference type="PaxDb" id="65489-OBART11G22620.1"/>
<evidence type="ECO:0000313" key="1">
    <source>
        <dbReference type="EMBL" id="BBF89249.1"/>
    </source>
</evidence>